<name>A0ABX2ARP3_9BACT</name>
<dbReference type="RefSeq" id="WP_172276486.1">
    <property type="nucleotide sequence ID" value="NZ_CASGMU010000012.1"/>
</dbReference>
<protein>
    <submittedName>
        <fullName evidence="1">Uncharacterized protein</fullName>
    </submittedName>
</protein>
<evidence type="ECO:0000313" key="1">
    <source>
        <dbReference type="EMBL" id="NPD92879.1"/>
    </source>
</evidence>
<gene>
    <name evidence="1" type="ORF">HPS56_11115</name>
</gene>
<accession>A0ABX2ARP3</accession>
<evidence type="ECO:0000313" key="2">
    <source>
        <dbReference type="Proteomes" id="UP000714420"/>
    </source>
</evidence>
<keyword evidence="2" id="KW-1185">Reference proteome</keyword>
<organism evidence="1 2">
    <name type="scientific">Xylanibacter muris</name>
    <dbReference type="NCBI Taxonomy" id="2736290"/>
    <lineage>
        <taxon>Bacteria</taxon>
        <taxon>Pseudomonadati</taxon>
        <taxon>Bacteroidota</taxon>
        <taxon>Bacteroidia</taxon>
        <taxon>Bacteroidales</taxon>
        <taxon>Prevotellaceae</taxon>
        <taxon>Xylanibacter</taxon>
    </lineage>
</organism>
<reference evidence="1 2" key="1">
    <citation type="submission" date="2020-05" db="EMBL/GenBank/DDBJ databases">
        <title>Distinct polysaccharide utilization as determinants for interspecies competition between intestinal Prevotella spp.</title>
        <authorList>
            <person name="Galvez E.J.C."/>
            <person name="Iljazovic A."/>
            <person name="Strowig T."/>
        </authorList>
    </citation>
    <scope>NUCLEOTIDE SEQUENCE [LARGE SCALE GENOMIC DNA]</scope>
    <source>
        <strain evidence="1 2">PMUR</strain>
    </source>
</reference>
<sequence>MAAKQNTPPFVRGVLQKLKVKIGQYCNLNASETYGNDSVSYTFMDYNAASATFQMVGTHDKYVPIIAIREGFNLYASIGYTINGKQKKPVVSSVSFQVFDMERLLFRAEWTEKPKEDMPHPQPHWHFHPYSQSGAKEKKQYKRFEDTLQSGFLNTLDEEEKKERIDITDMHLTMDYNIASDSYEKVWDETRIQEWAYKTIDTLFKELDFVISKGHKA</sequence>
<dbReference type="EMBL" id="JABKKF010000012">
    <property type="protein sequence ID" value="NPD92879.1"/>
    <property type="molecule type" value="Genomic_DNA"/>
</dbReference>
<proteinExistence type="predicted"/>
<comment type="caution">
    <text evidence="1">The sequence shown here is derived from an EMBL/GenBank/DDBJ whole genome shotgun (WGS) entry which is preliminary data.</text>
</comment>
<dbReference type="Proteomes" id="UP000714420">
    <property type="component" value="Unassembled WGS sequence"/>
</dbReference>